<dbReference type="SUPFAM" id="SSF50978">
    <property type="entry name" value="WD40 repeat-like"/>
    <property type="match status" value="1"/>
</dbReference>
<dbReference type="PANTHER" id="PTHR19848">
    <property type="entry name" value="WD40 REPEAT PROTEIN"/>
    <property type="match status" value="1"/>
</dbReference>
<gene>
    <name evidence="3" type="ORF">FOMPIDRAFT_15809</name>
</gene>
<protein>
    <submittedName>
        <fullName evidence="3">Uncharacterized protein</fullName>
    </submittedName>
</protein>
<evidence type="ECO:0000256" key="2">
    <source>
        <dbReference type="ARBA" id="ARBA00022737"/>
    </source>
</evidence>
<organism evidence="3 4">
    <name type="scientific">Fomitopsis schrenkii</name>
    <name type="common">Brown rot fungus</name>
    <dbReference type="NCBI Taxonomy" id="2126942"/>
    <lineage>
        <taxon>Eukaryota</taxon>
        <taxon>Fungi</taxon>
        <taxon>Dikarya</taxon>
        <taxon>Basidiomycota</taxon>
        <taxon>Agaricomycotina</taxon>
        <taxon>Agaricomycetes</taxon>
        <taxon>Polyporales</taxon>
        <taxon>Fomitopsis</taxon>
    </lineage>
</organism>
<sequence>ALVMSGRCDEDLRIWEVKSGHCICPRRPHTSTIRCPKVLHGQPIAVTGSRDCAVHACNIQRGRLPHTLEGHKQSVQCVPV</sequence>
<name>S8DYC4_FOMSC</name>
<evidence type="ECO:0000313" key="3">
    <source>
        <dbReference type="EMBL" id="EPS97627.1"/>
    </source>
</evidence>
<dbReference type="STRING" id="743788.S8DYC4"/>
<dbReference type="InterPro" id="IPR015943">
    <property type="entry name" value="WD40/YVTN_repeat-like_dom_sf"/>
</dbReference>
<keyword evidence="2" id="KW-0677">Repeat</keyword>
<dbReference type="PROSITE" id="PS00678">
    <property type="entry name" value="WD_REPEATS_1"/>
    <property type="match status" value="1"/>
</dbReference>
<dbReference type="InParanoid" id="S8DYC4"/>
<dbReference type="OrthoDB" id="190105at2759"/>
<dbReference type="PANTHER" id="PTHR19848:SF8">
    <property type="entry name" value="F-BOX AND WD REPEAT DOMAIN CONTAINING 7"/>
    <property type="match status" value="1"/>
</dbReference>
<keyword evidence="1" id="KW-0853">WD repeat</keyword>
<evidence type="ECO:0000313" key="4">
    <source>
        <dbReference type="Proteomes" id="UP000015241"/>
    </source>
</evidence>
<feature type="non-terminal residue" evidence="3">
    <location>
        <position position="1"/>
    </location>
</feature>
<dbReference type="Proteomes" id="UP000015241">
    <property type="component" value="Unassembled WGS sequence"/>
</dbReference>
<dbReference type="EMBL" id="KE504174">
    <property type="protein sequence ID" value="EPS97627.1"/>
    <property type="molecule type" value="Genomic_DNA"/>
</dbReference>
<keyword evidence="4" id="KW-1185">Reference proteome</keyword>
<dbReference type="AlphaFoldDB" id="S8DYC4"/>
<dbReference type="HOGENOM" id="CLU_2596521_0_0_1"/>
<accession>S8DYC4</accession>
<evidence type="ECO:0000256" key="1">
    <source>
        <dbReference type="ARBA" id="ARBA00022574"/>
    </source>
</evidence>
<dbReference type="Gene3D" id="2.130.10.10">
    <property type="entry name" value="YVTN repeat-like/Quinoprotein amine dehydrogenase"/>
    <property type="match status" value="1"/>
</dbReference>
<reference evidence="3 4" key="1">
    <citation type="journal article" date="2012" name="Science">
        <title>The Paleozoic origin of enzymatic lignin decomposition reconstructed from 31 fungal genomes.</title>
        <authorList>
            <person name="Floudas D."/>
            <person name="Binder M."/>
            <person name="Riley R."/>
            <person name="Barry K."/>
            <person name="Blanchette R.A."/>
            <person name="Henrissat B."/>
            <person name="Martinez A.T."/>
            <person name="Otillar R."/>
            <person name="Spatafora J.W."/>
            <person name="Yadav J.S."/>
            <person name="Aerts A."/>
            <person name="Benoit I."/>
            <person name="Boyd A."/>
            <person name="Carlson A."/>
            <person name="Copeland A."/>
            <person name="Coutinho P.M."/>
            <person name="de Vries R.P."/>
            <person name="Ferreira P."/>
            <person name="Findley K."/>
            <person name="Foster B."/>
            <person name="Gaskell J."/>
            <person name="Glotzer D."/>
            <person name="Gorecki P."/>
            <person name="Heitman J."/>
            <person name="Hesse C."/>
            <person name="Hori C."/>
            <person name="Igarashi K."/>
            <person name="Jurgens J.A."/>
            <person name="Kallen N."/>
            <person name="Kersten P."/>
            <person name="Kohler A."/>
            <person name="Kuees U."/>
            <person name="Kumar T.K.A."/>
            <person name="Kuo A."/>
            <person name="LaButti K."/>
            <person name="Larrondo L.F."/>
            <person name="Lindquist E."/>
            <person name="Ling A."/>
            <person name="Lombard V."/>
            <person name="Lucas S."/>
            <person name="Lundell T."/>
            <person name="Martin R."/>
            <person name="McLaughlin D.J."/>
            <person name="Morgenstern I."/>
            <person name="Morin E."/>
            <person name="Murat C."/>
            <person name="Nagy L.G."/>
            <person name="Nolan M."/>
            <person name="Ohm R.A."/>
            <person name="Patyshakuliyeva A."/>
            <person name="Rokas A."/>
            <person name="Ruiz-Duenas F.J."/>
            <person name="Sabat G."/>
            <person name="Salamov A."/>
            <person name="Samejima M."/>
            <person name="Schmutz J."/>
            <person name="Slot J.C."/>
            <person name="St John F."/>
            <person name="Stenlid J."/>
            <person name="Sun H."/>
            <person name="Sun S."/>
            <person name="Syed K."/>
            <person name="Tsang A."/>
            <person name="Wiebenga A."/>
            <person name="Young D."/>
            <person name="Pisabarro A."/>
            <person name="Eastwood D.C."/>
            <person name="Martin F."/>
            <person name="Cullen D."/>
            <person name="Grigoriev I.V."/>
            <person name="Hibbett D.S."/>
        </authorList>
    </citation>
    <scope>NUCLEOTIDE SEQUENCE</scope>
    <source>
        <strain evidence="4">FP-58527</strain>
    </source>
</reference>
<feature type="non-terminal residue" evidence="3">
    <location>
        <position position="80"/>
    </location>
</feature>
<dbReference type="InterPro" id="IPR019775">
    <property type="entry name" value="WD40_repeat_CS"/>
</dbReference>
<dbReference type="eggNOG" id="KOG0274">
    <property type="taxonomic scope" value="Eukaryota"/>
</dbReference>
<proteinExistence type="predicted"/>
<dbReference type="InterPro" id="IPR036322">
    <property type="entry name" value="WD40_repeat_dom_sf"/>
</dbReference>